<proteinExistence type="predicted"/>
<dbReference type="GO" id="GO:0030496">
    <property type="term" value="C:midbody"/>
    <property type="evidence" value="ECO:0007669"/>
    <property type="project" value="UniProtKB-SubCell"/>
</dbReference>
<protein>
    <recommendedName>
        <fullName evidence="4">Centrosomal protein of 44 kDa</fullName>
    </recommendedName>
</protein>
<comment type="subcellular location">
    <subcellularLocation>
        <location evidence="1">Cytoplasm</location>
        <location evidence="1">Cytoskeleton</location>
        <location evidence="1">Microtubule organizing center</location>
        <location evidence="1">Centrosome</location>
        <location evidence="1">Centriole</location>
    </subcellularLocation>
    <subcellularLocation>
        <location evidence="3">Cytoplasm</location>
        <location evidence="3">Cytoskeleton</location>
        <location evidence="3">Spindle pole</location>
    </subcellularLocation>
    <subcellularLocation>
        <location evidence="2">Midbody</location>
    </subcellularLocation>
</comment>
<gene>
    <name evidence="11" type="primary">CEP44</name>
    <name evidence="11" type="ORF">AWC38_SpisGene18937</name>
</gene>
<dbReference type="GO" id="GO:0007099">
    <property type="term" value="P:centriole replication"/>
    <property type="evidence" value="ECO:0007669"/>
    <property type="project" value="TreeGrafter"/>
</dbReference>
<evidence type="ECO:0000256" key="4">
    <source>
        <dbReference type="ARBA" id="ARBA00014053"/>
    </source>
</evidence>
<dbReference type="AlphaFoldDB" id="A0A2B4RK66"/>
<name>A0A2B4RK66_STYPI</name>
<dbReference type="GO" id="GO:0005814">
    <property type="term" value="C:centriole"/>
    <property type="evidence" value="ECO:0007669"/>
    <property type="project" value="UniProtKB-SubCell"/>
</dbReference>
<feature type="compositionally biased region" description="Polar residues" evidence="9">
    <location>
        <begin position="107"/>
        <end position="120"/>
    </location>
</feature>
<feature type="region of interest" description="Disordered" evidence="9">
    <location>
        <begin position="368"/>
        <end position="388"/>
    </location>
</feature>
<evidence type="ECO:0000313" key="12">
    <source>
        <dbReference type="Proteomes" id="UP000225706"/>
    </source>
</evidence>
<dbReference type="PANTHER" id="PTHR31477:SF1">
    <property type="entry name" value="CENTROSOMAL PROTEIN OF 44 KDA"/>
    <property type="match status" value="1"/>
</dbReference>
<reference evidence="12" key="1">
    <citation type="journal article" date="2017" name="bioRxiv">
        <title>Comparative analysis of the genomes of Stylophora pistillata and Acropora digitifera provides evidence for extensive differences between species of corals.</title>
        <authorList>
            <person name="Voolstra C.R."/>
            <person name="Li Y."/>
            <person name="Liew Y.J."/>
            <person name="Baumgarten S."/>
            <person name="Zoccola D."/>
            <person name="Flot J.-F."/>
            <person name="Tambutte S."/>
            <person name="Allemand D."/>
            <person name="Aranda M."/>
        </authorList>
    </citation>
    <scope>NUCLEOTIDE SEQUENCE [LARGE SCALE GENOMIC DNA]</scope>
</reference>
<keyword evidence="12" id="KW-1185">Reference proteome</keyword>
<dbReference type="Proteomes" id="UP000225706">
    <property type="component" value="Unassembled WGS sequence"/>
</dbReference>
<organism evidence="11 12">
    <name type="scientific">Stylophora pistillata</name>
    <name type="common">Smooth cauliflower coral</name>
    <dbReference type="NCBI Taxonomy" id="50429"/>
    <lineage>
        <taxon>Eukaryota</taxon>
        <taxon>Metazoa</taxon>
        <taxon>Cnidaria</taxon>
        <taxon>Anthozoa</taxon>
        <taxon>Hexacorallia</taxon>
        <taxon>Scleractinia</taxon>
        <taxon>Astrocoeniina</taxon>
        <taxon>Pocilloporidae</taxon>
        <taxon>Stylophora</taxon>
    </lineage>
</organism>
<feature type="domain" description="Centrosomal CEP44" evidence="10">
    <location>
        <begin position="26"/>
        <end position="94"/>
    </location>
</feature>
<dbReference type="InterPro" id="IPR029157">
    <property type="entry name" value="CEP44_CC"/>
</dbReference>
<evidence type="ECO:0000256" key="5">
    <source>
        <dbReference type="ARBA" id="ARBA00022490"/>
    </source>
</evidence>
<dbReference type="GO" id="GO:0000922">
    <property type="term" value="C:spindle pole"/>
    <property type="evidence" value="ECO:0007669"/>
    <property type="project" value="UniProtKB-SubCell"/>
</dbReference>
<dbReference type="GO" id="GO:0005813">
    <property type="term" value="C:centrosome"/>
    <property type="evidence" value="ECO:0007669"/>
    <property type="project" value="TreeGrafter"/>
</dbReference>
<accession>A0A2B4RK66</accession>
<evidence type="ECO:0000259" key="10">
    <source>
        <dbReference type="Pfam" id="PF15007"/>
    </source>
</evidence>
<dbReference type="InterPro" id="IPR033603">
    <property type="entry name" value="CEP44"/>
</dbReference>
<keyword evidence="7" id="KW-0206">Cytoskeleton</keyword>
<evidence type="ECO:0000256" key="3">
    <source>
        <dbReference type="ARBA" id="ARBA00004647"/>
    </source>
</evidence>
<feature type="compositionally biased region" description="Polar residues" evidence="9">
    <location>
        <begin position="375"/>
        <end position="388"/>
    </location>
</feature>
<keyword evidence="6" id="KW-0175">Coiled coil</keyword>
<dbReference type="Pfam" id="PF15007">
    <property type="entry name" value="CEP44"/>
    <property type="match status" value="1"/>
</dbReference>
<dbReference type="OrthoDB" id="259598at2759"/>
<feature type="region of interest" description="Disordered" evidence="9">
    <location>
        <begin position="249"/>
        <end position="281"/>
    </location>
</feature>
<feature type="region of interest" description="Disordered" evidence="9">
    <location>
        <begin position="93"/>
        <end position="121"/>
    </location>
</feature>
<dbReference type="STRING" id="50429.A0A2B4RK66"/>
<evidence type="ECO:0000256" key="7">
    <source>
        <dbReference type="ARBA" id="ARBA00023212"/>
    </source>
</evidence>
<feature type="compositionally biased region" description="Basic residues" evidence="9">
    <location>
        <begin position="259"/>
        <end position="271"/>
    </location>
</feature>
<dbReference type="PANTHER" id="PTHR31477">
    <property type="entry name" value="CENTROSOMAL PROTEIN OF 44 KDA"/>
    <property type="match status" value="1"/>
</dbReference>
<keyword evidence="5" id="KW-0963">Cytoplasm</keyword>
<evidence type="ECO:0000256" key="8">
    <source>
        <dbReference type="ARBA" id="ARBA00046235"/>
    </source>
</evidence>
<evidence type="ECO:0000256" key="2">
    <source>
        <dbReference type="ARBA" id="ARBA00004214"/>
    </source>
</evidence>
<dbReference type="GO" id="GO:0010457">
    <property type="term" value="P:centriole-centriole cohesion"/>
    <property type="evidence" value="ECO:0007669"/>
    <property type="project" value="TreeGrafter"/>
</dbReference>
<evidence type="ECO:0000256" key="6">
    <source>
        <dbReference type="ARBA" id="ARBA00023054"/>
    </source>
</evidence>
<comment type="caution">
    <text evidence="11">The sequence shown here is derived from an EMBL/GenBank/DDBJ whole genome shotgun (WGS) entry which is preliminary data.</text>
</comment>
<comment type="function">
    <text evidence="8">Centriole-enriched microtubule-binding protein involved in centriole biogenesis. In collaboration with CEP295 and POC1B, is required for the centriole-to-centrosome conversion by ensuring the formation of bona fide centriole wall. Functions as a linker component that maintains centrosome cohesion. Associates with CROCC and regulates its stability and localization to the centrosome.</text>
</comment>
<feature type="compositionally biased region" description="Basic and acidic residues" evidence="9">
    <location>
        <begin position="93"/>
        <end position="102"/>
    </location>
</feature>
<evidence type="ECO:0000313" key="11">
    <source>
        <dbReference type="EMBL" id="PFX16758.1"/>
    </source>
</evidence>
<dbReference type="EMBL" id="LSMT01000520">
    <property type="protein sequence ID" value="PFX16758.1"/>
    <property type="molecule type" value="Genomic_DNA"/>
</dbReference>
<sequence>MTTGDLKNNLRKLVSVLKQIHYPQSEYFASKVYELYGKTDSRFMETVYKVLRDEFGYKPQLTREQFLTIGFAERKIIFLCAILKLLREKHNELKPKGGTSEKKKMKQSCTNSQMNGTKVNGTCKETHAKKDVSTCSDQFGGPLPLDTDMKRFRSNGEALKAGLGLKEPLITREFMEDEPENHSTSKAEDYEVDLNIGKSGEVLGDKGHAFPSNLIIKSSDSSLFGKKFPVSQNVETCPYLLDRSQVKSVTWEDQGTGSRRFHSERREKVSRKPQPNPVSVPVSIHEIPYSVSSPEYYPTSFENTANRGMNPHLVPSPVTMTAAPEPSPDLMLTPTVKSSCFEVIPKSSSPSQVYLHPAAKIPPTTRVVRHPKASKGNTPESSVLNPGSNEENQVCILKQQLQELLKKYDHAILLNNEISARVVLLESKVKLLEEACERKCKCNCRNPSAAVSAKKKAIKQDDASVVVSGFNIHGEPRSTEQSCMNKPTSLSLKTFGEITSAMPKATSRKLFKETVTSLDNDDIVFDSYSHFVEVSDDEDGNDGADNDKDGTGKLKSVLSNEKDADIIISPFPSASKLSTLFSDPSTKNTVVNVQKRLQETRELLNRTNRDFATKFHHYQVE</sequence>
<evidence type="ECO:0000256" key="9">
    <source>
        <dbReference type="SAM" id="MobiDB-lite"/>
    </source>
</evidence>
<evidence type="ECO:0000256" key="1">
    <source>
        <dbReference type="ARBA" id="ARBA00004114"/>
    </source>
</evidence>